<dbReference type="PROSITE" id="PS51625">
    <property type="entry name" value="SAM_MT_TRMB"/>
    <property type="match status" value="1"/>
</dbReference>
<comment type="similarity">
    <text evidence="7">Belongs to the class I-like SAM-binding methyltransferase superfamily. TrmB family.</text>
</comment>
<evidence type="ECO:0000256" key="4">
    <source>
        <dbReference type="ARBA" id="ARBA00022679"/>
    </source>
</evidence>
<dbReference type="PANTHER" id="PTHR23417:SF14">
    <property type="entry name" value="PENTACOTRIPEPTIDE-REPEAT REGION OF PRORP DOMAIN-CONTAINING PROTEIN"/>
    <property type="match status" value="1"/>
</dbReference>
<evidence type="ECO:0000313" key="8">
    <source>
        <dbReference type="EMBL" id="PPQ25981.1"/>
    </source>
</evidence>
<evidence type="ECO:0000313" key="9">
    <source>
        <dbReference type="Proteomes" id="UP000239089"/>
    </source>
</evidence>
<dbReference type="InterPro" id="IPR055361">
    <property type="entry name" value="tRNA_methyltr_TrmB_bact"/>
</dbReference>
<feature type="binding site" evidence="7">
    <location>
        <position position="64"/>
    </location>
    <ligand>
        <name>S-adenosyl-L-methionine</name>
        <dbReference type="ChEBI" id="CHEBI:59789"/>
    </ligand>
</feature>
<dbReference type="InterPro" id="IPR029063">
    <property type="entry name" value="SAM-dependent_MTases_sf"/>
</dbReference>
<feature type="binding site" evidence="7">
    <location>
        <begin position="212"/>
        <end position="215"/>
    </location>
    <ligand>
        <name>substrate</name>
    </ligand>
</feature>
<reference evidence="8 9" key="1">
    <citation type="journal article" date="2018" name="Arch. Microbiol.">
        <title>New insights into the metabolic potential of the phototrophic purple bacterium Rhodopila globiformis DSM 161(T) from its draft genome sequence and evidence for a vanadium-dependent nitrogenase.</title>
        <authorList>
            <person name="Imhoff J.F."/>
            <person name="Rahn T."/>
            <person name="Kunzel S."/>
            <person name="Neulinger S.C."/>
        </authorList>
    </citation>
    <scope>NUCLEOTIDE SEQUENCE [LARGE SCALE GENOMIC DNA]</scope>
    <source>
        <strain evidence="8 9">DSM 16996</strain>
    </source>
</reference>
<evidence type="ECO:0000256" key="3">
    <source>
        <dbReference type="ARBA" id="ARBA00022603"/>
    </source>
</evidence>
<evidence type="ECO:0000256" key="6">
    <source>
        <dbReference type="ARBA" id="ARBA00022694"/>
    </source>
</evidence>
<evidence type="ECO:0000256" key="5">
    <source>
        <dbReference type="ARBA" id="ARBA00022691"/>
    </source>
</evidence>
<keyword evidence="5 7" id="KW-0949">S-adenosyl-L-methionine</keyword>
<dbReference type="PANTHER" id="PTHR23417">
    <property type="entry name" value="3-DEOXY-D-MANNO-OCTULOSONIC-ACID TRANSFERASE/TRNA GUANINE-N 7 - -METHYLTRANSFERASE"/>
    <property type="match status" value="1"/>
</dbReference>
<dbReference type="SUPFAM" id="SSF53335">
    <property type="entry name" value="S-adenosyl-L-methionine-dependent methyltransferases"/>
    <property type="match status" value="1"/>
</dbReference>
<evidence type="ECO:0000256" key="2">
    <source>
        <dbReference type="ARBA" id="ARBA00003015"/>
    </source>
</evidence>
<comment type="caution">
    <text evidence="8">The sequence shown here is derived from an EMBL/GenBank/DDBJ whole genome shotgun (WGS) entry which is preliminary data.</text>
</comment>
<feature type="binding site" evidence="7">
    <location>
        <position position="116"/>
    </location>
    <ligand>
        <name>S-adenosyl-L-methionine</name>
        <dbReference type="ChEBI" id="CHEBI:59789"/>
    </ligand>
</feature>
<dbReference type="GO" id="GO:0008176">
    <property type="term" value="F:tRNA (guanine(46)-N7)-methyltransferase activity"/>
    <property type="evidence" value="ECO:0007669"/>
    <property type="project" value="UniProtKB-UniRule"/>
</dbReference>
<feature type="binding site" evidence="7">
    <location>
        <position position="89"/>
    </location>
    <ligand>
        <name>S-adenosyl-L-methionine</name>
        <dbReference type="ChEBI" id="CHEBI:59789"/>
    </ligand>
</feature>
<dbReference type="OrthoDB" id="9802090at2"/>
<accession>A0A2S6MUE3</accession>
<dbReference type="EC" id="2.1.1.33" evidence="7"/>
<dbReference type="InterPro" id="IPR003358">
    <property type="entry name" value="tRNA_(Gua-N-7)_MeTrfase_Trmb"/>
</dbReference>
<keyword evidence="3 7" id="KW-0489">Methyltransferase</keyword>
<sequence>MVIDPPAAARRESSFFGRRKGKTLRAYQAGLMETLLPNVRVDLSAPVANPSALFSGAPDDLRLEVGFGGGEHLAADALSNPGRGYIGCEPFVNGVAKLMAQIAAQDLRNIRVHPGDAGDMIDALPAASLSGACILYADPWPKRRHRERRFVSDQMLTRLARVMRSGAELRFASDIDDYVGWTLARILRSPDFVWPAQSEAEWLAPWPEWSGTRYEAKALLEGRRPVYLTFIRR</sequence>
<organism evidence="8 9">
    <name type="scientific">Rhodoblastus sphagnicola</name>
    <dbReference type="NCBI Taxonomy" id="333368"/>
    <lineage>
        <taxon>Bacteria</taxon>
        <taxon>Pseudomonadati</taxon>
        <taxon>Pseudomonadota</taxon>
        <taxon>Alphaproteobacteria</taxon>
        <taxon>Hyphomicrobiales</taxon>
        <taxon>Rhodoblastaceae</taxon>
        <taxon>Rhodoblastus</taxon>
    </lineage>
</organism>
<protein>
    <recommendedName>
        <fullName evidence="7">tRNA (guanine-N(7)-)-methyltransferase</fullName>
        <ecNumber evidence="7">2.1.1.33</ecNumber>
    </recommendedName>
    <alternativeName>
        <fullName evidence="7">tRNA (guanine(46)-N(7))-methyltransferase</fullName>
    </alternativeName>
    <alternativeName>
        <fullName evidence="7">tRNA(m7G46)-methyltransferase</fullName>
    </alternativeName>
</protein>
<feature type="binding site" evidence="7">
    <location>
        <position position="142"/>
    </location>
    <ligand>
        <name>substrate</name>
    </ligand>
</feature>
<feature type="binding site" evidence="7">
    <location>
        <position position="174"/>
    </location>
    <ligand>
        <name>substrate</name>
    </ligand>
</feature>
<dbReference type="Gene3D" id="3.40.50.150">
    <property type="entry name" value="Vaccinia Virus protein VP39"/>
    <property type="match status" value="1"/>
</dbReference>
<dbReference type="Proteomes" id="UP000239089">
    <property type="component" value="Unassembled WGS sequence"/>
</dbReference>
<dbReference type="UniPathway" id="UPA00989"/>
<proteinExistence type="inferred from homology"/>
<evidence type="ECO:0000256" key="1">
    <source>
        <dbReference type="ARBA" id="ARBA00000142"/>
    </source>
</evidence>
<keyword evidence="4 7" id="KW-0808">Transferase</keyword>
<comment type="catalytic activity">
    <reaction evidence="1 7">
        <text>guanosine(46) in tRNA + S-adenosyl-L-methionine = N(7)-methylguanosine(46) in tRNA + S-adenosyl-L-homocysteine</text>
        <dbReference type="Rhea" id="RHEA:42708"/>
        <dbReference type="Rhea" id="RHEA-COMP:10188"/>
        <dbReference type="Rhea" id="RHEA-COMP:10189"/>
        <dbReference type="ChEBI" id="CHEBI:57856"/>
        <dbReference type="ChEBI" id="CHEBI:59789"/>
        <dbReference type="ChEBI" id="CHEBI:74269"/>
        <dbReference type="ChEBI" id="CHEBI:74480"/>
        <dbReference type="EC" id="2.1.1.33"/>
    </reaction>
</comment>
<dbReference type="HAMAP" id="MF_01057">
    <property type="entry name" value="tRNA_methyltr_TrmB"/>
    <property type="match status" value="1"/>
</dbReference>
<comment type="pathway">
    <text evidence="7">tRNA modification; N(7)-methylguanine-tRNA biosynthesis.</text>
</comment>
<gene>
    <name evidence="7" type="primary">trmB</name>
    <name evidence="8" type="ORF">CCR94_23410</name>
</gene>
<keyword evidence="9" id="KW-1185">Reference proteome</keyword>
<comment type="function">
    <text evidence="2 7">Catalyzes the formation of N(7)-methylguanine at position 46 (m7G46) in tRNA.</text>
</comment>
<dbReference type="AlphaFoldDB" id="A0A2S6MUE3"/>
<name>A0A2S6MUE3_9HYPH</name>
<keyword evidence="6 7" id="KW-0819">tRNA processing</keyword>
<comment type="caution">
    <text evidence="7">Lacks conserved residue(s) required for the propagation of feature annotation.</text>
</comment>
<dbReference type="GO" id="GO:0043527">
    <property type="term" value="C:tRNA methyltransferase complex"/>
    <property type="evidence" value="ECO:0007669"/>
    <property type="project" value="TreeGrafter"/>
</dbReference>
<dbReference type="EMBL" id="NHSJ01000138">
    <property type="protein sequence ID" value="PPQ25981.1"/>
    <property type="molecule type" value="Genomic_DNA"/>
</dbReference>
<feature type="binding site" evidence="7">
    <location>
        <position position="138"/>
    </location>
    <ligand>
        <name>S-adenosyl-L-methionine</name>
        <dbReference type="ChEBI" id="CHEBI:59789"/>
    </ligand>
</feature>
<evidence type="ECO:0000256" key="7">
    <source>
        <dbReference type="HAMAP-Rule" id="MF_01057"/>
    </source>
</evidence>
<dbReference type="Pfam" id="PF02390">
    <property type="entry name" value="Methyltransf_4"/>
    <property type="match status" value="1"/>
</dbReference>